<comment type="caution">
    <text evidence="2">The sequence shown here is derived from an EMBL/GenBank/DDBJ whole genome shotgun (WGS) entry which is preliminary data.</text>
</comment>
<evidence type="ECO:0000313" key="2">
    <source>
        <dbReference type="EMBL" id="GIQ90463.1"/>
    </source>
</evidence>
<name>A0A9K3GPI9_9EUKA</name>
<evidence type="ECO:0000256" key="1">
    <source>
        <dbReference type="ARBA" id="ARBA00006224"/>
    </source>
</evidence>
<keyword evidence="3" id="KW-1185">Reference proteome</keyword>
<dbReference type="OrthoDB" id="565118at2759"/>
<organism evidence="2 3">
    <name type="scientific">Kipferlia bialata</name>
    <dbReference type="NCBI Taxonomy" id="797122"/>
    <lineage>
        <taxon>Eukaryota</taxon>
        <taxon>Metamonada</taxon>
        <taxon>Carpediemonas-like organisms</taxon>
        <taxon>Kipferlia</taxon>
    </lineage>
</organism>
<feature type="non-terminal residue" evidence="2">
    <location>
        <position position="1"/>
    </location>
</feature>
<comment type="similarity">
    <text evidence="1">Belongs to the strumpellin family.</text>
</comment>
<accession>A0A9K3GPI9</accession>
<protein>
    <submittedName>
        <fullName evidence="2">WASH complex, subunit strumpellin</fullName>
    </submittedName>
</protein>
<dbReference type="Proteomes" id="UP000265618">
    <property type="component" value="Unassembled WGS sequence"/>
</dbReference>
<proteinExistence type="inferred from homology"/>
<dbReference type="GO" id="GO:0007032">
    <property type="term" value="P:endosome organization"/>
    <property type="evidence" value="ECO:0007669"/>
    <property type="project" value="TreeGrafter"/>
</dbReference>
<sequence>MEESKRSANFHAEQECNRYFTKPVYPWASQHQSRDAPIPNPKALPPSDARLLVPTLEANAPTYIGKLTNALLCITDPCVALYSPSLGTWFSRN</sequence>
<dbReference type="GO" id="GO:0140285">
    <property type="term" value="P:endosome fission"/>
    <property type="evidence" value="ECO:0007669"/>
    <property type="project" value="TreeGrafter"/>
</dbReference>
<dbReference type="GO" id="GO:0051125">
    <property type="term" value="P:regulation of actin nucleation"/>
    <property type="evidence" value="ECO:0007669"/>
    <property type="project" value="TreeGrafter"/>
</dbReference>
<reference evidence="2 3" key="1">
    <citation type="journal article" date="2018" name="PLoS ONE">
        <title>The draft genome of Kipferlia bialata reveals reductive genome evolution in fornicate parasites.</title>
        <authorList>
            <person name="Tanifuji G."/>
            <person name="Takabayashi S."/>
            <person name="Kume K."/>
            <person name="Takagi M."/>
            <person name="Nakayama T."/>
            <person name="Kamikawa R."/>
            <person name="Inagaki Y."/>
            <person name="Hashimoto T."/>
        </authorList>
    </citation>
    <scope>NUCLEOTIDE SEQUENCE [LARGE SCALE GENOMIC DNA]</scope>
    <source>
        <strain evidence="2">NY0173</strain>
    </source>
</reference>
<dbReference type="GO" id="GO:0030041">
    <property type="term" value="P:actin filament polymerization"/>
    <property type="evidence" value="ECO:0007669"/>
    <property type="project" value="TreeGrafter"/>
</dbReference>
<dbReference type="PANTHER" id="PTHR15691">
    <property type="entry name" value="WASH COMPLEX SUBUNIT 5"/>
    <property type="match status" value="1"/>
</dbReference>
<gene>
    <name evidence="2" type="ORF">KIPB_013264</name>
</gene>
<dbReference type="AlphaFoldDB" id="A0A9K3GPI9"/>
<dbReference type="PANTHER" id="PTHR15691:SF6">
    <property type="entry name" value="WASH COMPLEX SUBUNIT 5"/>
    <property type="match status" value="1"/>
</dbReference>
<evidence type="ECO:0000313" key="3">
    <source>
        <dbReference type="Proteomes" id="UP000265618"/>
    </source>
</evidence>
<dbReference type="GO" id="GO:0005768">
    <property type="term" value="C:endosome"/>
    <property type="evidence" value="ECO:0007669"/>
    <property type="project" value="TreeGrafter"/>
</dbReference>
<dbReference type="InterPro" id="IPR019393">
    <property type="entry name" value="WASH_strumpellin"/>
</dbReference>
<dbReference type="Pfam" id="PF10266">
    <property type="entry name" value="Strumpellin"/>
    <property type="match status" value="1"/>
</dbReference>
<dbReference type="GO" id="GO:0071203">
    <property type="term" value="C:WASH complex"/>
    <property type="evidence" value="ECO:0007669"/>
    <property type="project" value="InterPro"/>
</dbReference>
<dbReference type="EMBL" id="BDIP01006212">
    <property type="protein sequence ID" value="GIQ90463.1"/>
    <property type="molecule type" value="Genomic_DNA"/>
</dbReference>